<dbReference type="InterPro" id="IPR002942">
    <property type="entry name" value="S4_RNA-bd"/>
</dbReference>
<dbReference type="Pfam" id="PF01479">
    <property type="entry name" value="S4"/>
    <property type="match status" value="1"/>
</dbReference>
<sequence length="257" mass="26201">MSNVSLPDDGGARRRLDLELVARALAPSRARAQDLIRRGLVSVSGAVVAKPGLLVDAATPVALSAEAPDWVSRAAEKLVAGLDHFGFDPAGLNALDLGASTGGFTEVLLSRGAAAVLAIDVGHGQIHPRIASDARVHVREGLNARDLAGTDLPWPIGVVVSDMSFISLKLALPPALALAAPGAFGVFLVKPQFEVGRAFVGKGGVVRDAAKADATAAEIAAWLGTVAGWRPLGLAPSPIAGGDGNREFLLGAVKDPS</sequence>
<dbReference type="GO" id="GO:0003723">
    <property type="term" value="F:RNA binding"/>
    <property type="evidence" value="ECO:0007669"/>
    <property type="project" value="UniProtKB-KW"/>
</dbReference>
<dbReference type="CDD" id="cd00165">
    <property type="entry name" value="S4"/>
    <property type="match status" value="1"/>
</dbReference>
<keyword evidence="5" id="KW-0489">Methyltransferase</keyword>
<accession>A0A6A7Y736</accession>
<gene>
    <name evidence="5" type="ORF">F0357_14555</name>
</gene>
<evidence type="ECO:0000313" key="5">
    <source>
        <dbReference type="EMBL" id="MQT13838.1"/>
    </source>
</evidence>
<keyword evidence="5" id="KW-0808">Transferase</keyword>
<dbReference type="PROSITE" id="PS50889">
    <property type="entry name" value="S4"/>
    <property type="match status" value="1"/>
</dbReference>
<dbReference type="Gene3D" id="3.40.50.150">
    <property type="entry name" value="Vaccinia Virus protein VP39"/>
    <property type="match status" value="1"/>
</dbReference>
<dbReference type="Gene3D" id="3.10.290.10">
    <property type="entry name" value="RNA-binding S4 domain"/>
    <property type="match status" value="1"/>
</dbReference>
<dbReference type="Proteomes" id="UP000332515">
    <property type="component" value="Unassembled WGS sequence"/>
</dbReference>
<dbReference type="PIRSF" id="PIRSF005578">
    <property type="entry name" value="TlyA"/>
    <property type="match status" value="1"/>
</dbReference>
<reference evidence="5 6" key="1">
    <citation type="submission" date="2019-09" db="EMBL/GenBank/DDBJ databases">
        <title>Segnochrobactrum spirostomi gen. nov., sp. nov., isolated from the ciliate Spirostomum cf. yagiui and description of a novel family, Segnochrobactraceae fam. nov. within the order Rhizobiales of the class Alphaproteobacteria.</title>
        <authorList>
            <person name="Akter S."/>
            <person name="Shazib S.U.A."/>
            <person name="Shin M.K."/>
        </authorList>
    </citation>
    <scope>NUCLEOTIDE SEQUENCE [LARGE SCALE GENOMIC DNA]</scope>
    <source>
        <strain evidence="5 6">Sp-1</strain>
    </source>
</reference>
<dbReference type="InterPro" id="IPR036986">
    <property type="entry name" value="S4_RNA-bd_sf"/>
</dbReference>
<dbReference type="SUPFAM" id="SSF55174">
    <property type="entry name" value="Alpha-L RNA-binding motif"/>
    <property type="match status" value="1"/>
</dbReference>
<name>A0A6A7Y736_9HYPH</name>
<dbReference type="SUPFAM" id="SSF53335">
    <property type="entry name" value="S-adenosyl-L-methionine-dependent methyltransferases"/>
    <property type="match status" value="1"/>
</dbReference>
<dbReference type="InterPro" id="IPR004538">
    <property type="entry name" value="Hemolysin_A/TlyA"/>
</dbReference>
<dbReference type="Pfam" id="PF01728">
    <property type="entry name" value="FtsJ"/>
    <property type="match status" value="1"/>
</dbReference>
<evidence type="ECO:0000313" key="6">
    <source>
        <dbReference type="Proteomes" id="UP000332515"/>
    </source>
</evidence>
<dbReference type="SMART" id="SM00363">
    <property type="entry name" value="S4"/>
    <property type="match status" value="1"/>
</dbReference>
<comment type="similarity">
    <text evidence="2">Belongs to the TlyA family.</text>
</comment>
<evidence type="ECO:0000259" key="4">
    <source>
        <dbReference type="SMART" id="SM00363"/>
    </source>
</evidence>
<protein>
    <submittedName>
        <fullName evidence="5">TlyA family RNA methyltransferase</fullName>
    </submittedName>
</protein>
<dbReference type="InterPro" id="IPR002877">
    <property type="entry name" value="RNA_MeTrfase_FtsJ_dom"/>
</dbReference>
<evidence type="ECO:0000256" key="3">
    <source>
        <dbReference type="PROSITE-ProRule" id="PRU00182"/>
    </source>
</evidence>
<evidence type="ECO:0000256" key="1">
    <source>
        <dbReference type="ARBA" id="ARBA00022884"/>
    </source>
</evidence>
<keyword evidence="6" id="KW-1185">Reference proteome</keyword>
<evidence type="ECO:0000256" key="2">
    <source>
        <dbReference type="ARBA" id="ARBA00029460"/>
    </source>
</evidence>
<keyword evidence="1 3" id="KW-0694">RNA-binding</keyword>
<dbReference type="EMBL" id="VWNA01000001">
    <property type="protein sequence ID" value="MQT13838.1"/>
    <property type="molecule type" value="Genomic_DNA"/>
</dbReference>
<dbReference type="InterPro" id="IPR029063">
    <property type="entry name" value="SAM-dependent_MTases_sf"/>
</dbReference>
<organism evidence="5 6">
    <name type="scientific">Segnochrobactrum spirostomi</name>
    <dbReference type="NCBI Taxonomy" id="2608987"/>
    <lineage>
        <taxon>Bacteria</taxon>
        <taxon>Pseudomonadati</taxon>
        <taxon>Pseudomonadota</taxon>
        <taxon>Alphaproteobacteria</taxon>
        <taxon>Hyphomicrobiales</taxon>
        <taxon>Segnochrobactraceae</taxon>
        <taxon>Segnochrobactrum</taxon>
    </lineage>
</organism>
<dbReference type="AlphaFoldDB" id="A0A6A7Y736"/>
<dbReference type="InterPro" id="IPR047048">
    <property type="entry name" value="TlyA"/>
</dbReference>
<dbReference type="PANTHER" id="PTHR32319">
    <property type="entry name" value="BACTERIAL HEMOLYSIN-LIKE PROTEIN"/>
    <property type="match status" value="1"/>
</dbReference>
<feature type="domain" description="RNA-binding S4" evidence="4">
    <location>
        <begin position="14"/>
        <end position="76"/>
    </location>
</feature>
<dbReference type="GO" id="GO:0008168">
    <property type="term" value="F:methyltransferase activity"/>
    <property type="evidence" value="ECO:0007669"/>
    <property type="project" value="UniProtKB-KW"/>
</dbReference>
<dbReference type="PANTHER" id="PTHR32319:SF0">
    <property type="entry name" value="BACTERIAL HEMOLYSIN-LIKE PROTEIN"/>
    <property type="match status" value="1"/>
</dbReference>
<comment type="caution">
    <text evidence="5">The sequence shown here is derived from an EMBL/GenBank/DDBJ whole genome shotgun (WGS) entry which is preliminary data.</text>
</comment>
<proteinExistence type="inferred from homology"/>
<dbReference type="GO" id="GO:0032259">
    <property type="term" value="P:methylation"/>
    <property type="evidence" value="ECO:0007669"/>
    <property type="project" value="UniProtKB-KW"/>
</dbReference>
<dbReference type="RefSeq" id="WP_153483249.1">
    <property type="nucleotide sequence ID" value="NZ_VWNA01000001.1"/>
</dbReference>